<dbReference type="PROSITE" id="PS51257">
    <property type="entry name" value="PROKAR_LIPOPROTEIN"/>
    <property type="match status" value="1"/>
</dbReference>
<feature type="signal peptide" evidence="2">
    <location>
        <begin position="1"/>
        <end position="19"/>
    </location>
</feature>
<dbReference type="OrthoDB" id="5582879at2759"/>
<evidence type="ECO:0000256" key="1">
    <source>
        <dbReference type="SAM" id="MobiDB-lite"/>
    </source>
</evidence>
<keyword evidence="2" id="KW-0732">Signal</keyword>
<evidence type="ECO:0000313" key="3">
    <source>
        <dbReference type="EMBL" id="KAJ2800679.1"/>
    </source>
</evidence>
<name>A0A9W8HSB9_9FUNG</name>
<feature type="compositionally biased region" description="Low complexity" evidence="1">
    <location>
        <begin position="141"/>
        <end position="151"/>
    </location>
</feature>
<dbReference type="EMBL" id="JANBUO010000940">
    <property type="protein sequence ID" value="KAJ2800679.1"/>
    <property type="molecule type" value="Genomic_DNA"/>
</dbReference>
<reference evidence="3" key="1">
    <citation type="submission" date="2022-07" db="EMBL/GenBank/DDBJ databases">
        <title>Phylogenomic reconstructions and comparative analyses of Kickxellomycotina fungi.</title>
        <authorList>
            <person name="Reynolds N.K."/>
            <person name="Stajich J.E."/>
            <person name="Barry K."/>
            <person name="Grigoriev I.V."/>
            <person name="Crous P."/>
            <person name="Smith M.E."/>
        </authorList>
    </citation>
    <scope>NUCLEOTIDE SEQUENCE</scope>
    <source>
        <strain evidence="3">NRRL 1565</strain>
    </source>
</reference>
<feature type="chain" id="PRO_5040885918" evidence="2">
    <location>
        <begin position="20"/>
        <end position="309"/>
    </location>
</feature>
<organism evidence="3 4">
    <name type="scientific">Coemansia guatemalensis</name>
    <dbReference type="NCBI Taxonomy" id="2761395"/>
    <lineage>
        <taxon>Eukaryota</taxon>
        <taxon>Fungi</taxon>
        <taxon>Fungi incertae sedis</taxon>
        <taxon>Zoopagomycota</taxon>
        <taxon>Kickxellomycotina</taxon>
        <taxon>Kickxellomycetes</taxon>
        <taxon>Kickxellales</taxon>
        <taxon>Kickxellaceae</taxon>
        <taxon>Coemansia</taxon>
    </lineage>
</organism>
<sequence length="309" mass="32063">MKLLSPGFVLTALAACATAAGDSNDRTALNRRQGDSRGILAGTYGALDRRQGLLDLAGQDEESAGNRPPAANQQEDNKDAESPTPDSNDDTKPASDAEPAETSTHRPSSTTSSSSSPDNEDKTDDKDSEEPASSKSDDADSSTSSSKPSPTGESCSKDGEKRCATSGNGYQECQDGVWSDQSCGGSDVCGKDEDGGVACMDKDQATVSRESCSNKDEQRCDASDDTKYQTCDGKYWQTFSCENSQCNMDGDKVICGDANGGDGGGISYTMHEPTAFVPETTSIAPPMRAAFGTAAVAFVLAAALSSVGI</sequence>
<protein>
    <submittedName>
        <fullName evidence="3">Uncharacterized protein</fullName>
    </submittedName>
</protein>
<dbReference type="Proteomes" id="UP001140094">
    <property type="component" value="Unassembled WGS sequence"/>
</dbReference>
<gene>
    <name evidence="3" type="ORF">H4R20_003968</name>
</gene>
<evidence type="ECO:0000256" key="2">
    <source>
        <dbReference type="SAM" id="SignalP"/>
    </source>
</evidence>
<evidence type="ECO:0000313" key="4">
    <source>
        <dbReference type="Proteomes" id="UP001140094"/>
    </source>
</evidence>
<accession>A0A9W8HSB9</accession>
<feature type="region of interest" description="Disordered" evidence="1">
    <location>
        <begin position="51"/>
        <end position="161"/>
    </location>
</feature>
<feature type="compositionally biased region" description="Low complexity" evidence="1">
    <location>
        <begin position="105"/>
        <end position="116"/>
    </location>
</feature>
<comment type="caution">
    <text evidence="3">The sequence shown here is derived from an EMBL/GenBank/DDBJ whole genome shotgun (WGS) entry which is preliminary data.</text>
</comment>
<dbReference type="AlphaFoldDB" id="A0A9W8HSB9"/>
<keyword evidence="4" id="KW-1185">Reference proteome</keyword>
<proteinExistence type="predicted"/>